<evidence type="ECO:0000313" key="1">
    <source>
        <dbReference type="EMBL" id="SDQ19313.1"/>
    </source>
</evidence>
<gene>
    <name evidence="1" type="ORF">SAMN04487752_1184</name>
</gene>
<keyword evidence="2" id="KW-1185">Reference proteome</keyword>
<dbReference type="AlphaFoldDB" id="A0A1H0YVW5"/>
<accession>A0A1H0YVW5</accession>
<reference evidence="2" key="1">
    <citation type="submission" date="2016-10" db="EMBL/GenBank/DDBJ databases">
        <authorList>
            <person name="Varghese N."/>
            <person name="Submissions S."/>
        </authorList>
    </citation>
    <scope>NUCLEOTIDE SEQUENCE [LARGE SCALE GENOMIC DNA]</scope>
    <source>
        <strain evidence="2">MPL-11</strain>
    </source>
</reference>
<dbReference type="Proteomes" id="UP000199481">
    <property type="component" value="Unassembled WGS sequence"/>
</dbReference>
<organism evidence="1 2">
    <name type="scientific">Carnobacterium viridans</name>
    <dbReference type="NCBI Taxonomy" id="174587"/>
    <lineage>
        <taxon>Bacteria</taxon>
        <taxon>Bacillati</taxon>
        <taxon>Bacillota</taxon>
        <taxon>Bacilli</taxon>
        <taxon>Lactobacillales</taxon>
        <taxon>Carnobacteriaceae</taxon>
        <taxon>Carnobacterium</taxon>
    </lineage>
</organism>
<sequence>MDSTKEERVEIINKIIKNIGSVGRKFFYYEPDGQYGYFKIINNRIYYVDEYTKDVLYAYSYKHLEKGFSHGGTLNALVLDFSEFIRTGKYTNGNNGYSGLYCTHWGYSVGMMQEVQKYAKQLGYLKEGAE</sequence>
<evidence type="ECO:0000313" key="2">
    <source>
        <dbReference type="Proteomes" id="UP000199481"/>
    </source>
</evidence>
<proteinExistence type="predicted"/>
<dbReference type="OrthoDB" id="2628479at2"/>
<name>A0A1H0YVW5_9LACT</name>
<protein>
    <submittedName>
        <fullName evidence="1">Uncharacterized protein</fullName>
    </submittedName>
</protein>
<dbReference type="EMBL" id="FNJW01000008">
    <property type="protein sequence ID" value="SDQ19313.1"/>
    <property type="molecule type" value="Genomic_DNA"/>
</dbReference>
<dbReference type="RefSeq" id="WP_089976092.1">
    <property type="nucleotide sequence ID" value="NZ_CP084916.1"/>
</dbReference>